<feature type="signal peptide" evidence="8">
    <location>
        <begin position="1"/>
        <end position="19"/>
    </location>
</feature>
<keyword evidence="5" id="KW-0531">Neurotransmitter degradation</keyword>
<evidence type="ECO:0000256" key="6">
    <source>
        <dbReference type="ARBA" id="ARBA00022939"/>
    </source>
</evidence>
<feature type="chain" id="PRO_5019229038" description="catechol O-methyltransferase" evidence="8">
    <location>
        <begin position="20"/>
        <end position="260"/>
    </location>
</feature>
<dbReference type="GO" id="GO:0032259">
    <property type="term" value="P:methylation"/>
    <property type="evidence" value="ECO:0007669"/>
    <property type="project" value="UniProtKB-KW"/>
</dbReference>
<dbReference type="PANTHER" id="PTHR43836:SF2">
    <property type="entry name" value="CATECHOL O-METHYLTRANSFERASE 1-RELATED"/>
    <property type="match status" value="1"/>
</dbReference>
<dbReference type="EC" id="2.1.1.6" evidence="1"/>
<dbReference type="GO" id="GO:0016206">
    <property type="term" value="F:catechol O-methyltransferase activity"/>
    <property type="evidence" value="ECO:0007669"/>
    <property type="project" value="UniProtKB-EC"/>
</dbReference>
<name>A0A401PX64_SCYTO</name>
<dbReference type="Proteomes" id="UP000288216">
    <property type="component" value="Unassembled WGS sequence"/>
</dbReference>
<evidence type="ECO:0000256" key="2">
    <source>
        <dbReference type="ARBA" id="ARBA00022603"/>
    </source>
</evidence>
<dbReference type="FunFam" id="3.40.50.150:FF:000054">
    <property type="entry name" value="Catechol O-methyltransferase"/>
    <property type="match status" value="1"/>
</dbReference>
<keyword evidence="2" id="KW-0489">Methyltransferase</keyword>
<reference evidence="9 10" key="1">
    <citation type="journal article" date="2018" name="Nat. Ecol. Evol.">
        <title>Shark genomes provide insights into elasmobranch evolution and the origin of vertebrates.</title>
        <authorList>
            <person name="Hara Y"/>
            <person name="Yamaguchi K"/>
            <person name="Onimaru K"/>
            <person name="Kadota M"/>
            <person name="Koyanagi M"/>
            <person name="Keeley SD"/>
            <person name="Tatsumi K"/>
            <person name="Tanaka K"/>
            <person name="Motone F"/>
            <person name="Kageyama Y"/>
            <person name="Nozu R"/>
            <person name="Adachi N"/>
            <person name="Nishimura O"/>
            <person name="Nakagawa R"/>
            <person name="Tanegashima C"/>
            <person name="Kiyatake I"/>
            <person name="Matsumoto R"/>
            <person name="Murakumo K"/>
            <person name="Nishida K"/>
            <person name="Terakita A"/>
            <person name="Kuratani S"/>
            <person name="Sato K"/>
            <person name="Hyodo S Kuraku.S."/>
        </authorList>
    </citation>
    <scope>NUCLEOTIDE SEQUENCE [LARGE SCALE GENOMIC DNA]</scope>
</reference>
<comment type="similarity">
    <text evidence="7">Belongs to the class I-like SAM-binding methyltransferase superfamily. Cation-dependent O-methyltransferase family.</text>
</comment>
<keyword evidence="4" id="KW-0949">S-adenosyl-L-methionine</keyword>
<keyword evidence="8" id="KW-0732">Signal</keyword>
<gene>
    <name evidence="9" type="ORF">scyTo_0016737</name>
</gene>
<dbReference type="InterPro" id="IPR002935">
    <property type="entry name" value="SAM_O-MeTrfase"/>
</dbReference>
<dbReference type="PANTHER" id="PTHR43836">
    <property type="entry name" value="CATECHOL O-METHYLTRANSFERASE 1-RELATED"/>
    <property type="match status" value="1"/>
</dbReference>
<dbReference type="GO" id="GO:0042417">
    <property type="term" value="P:dopamine metabolic process"/>
    <property type="evidence" value="ECO:0007669"/>
    <property type="project" value="TreeGrafter"/>
</dbReference>
<evidence type="ECO:0000313" key="9">
    <source>
        <dbReference type="EMBL" id="GCB77744.1"/>
    </source>
</evidence>
<comment type="caution">
    <text evidence="9">The sequence shown here is derived from an EMBL/GenBank/DDBJ whole genome shotgun (WGS) entry which is preliminary data.</text>
</comment>
<evidence type="ECO:0000256" key="4">
    <source>
        <dbReference type="ARBA" id="ARBA00022691"/>
    </source>
</evidence>
<sequence length="260" mass="29224">MLKMWLPFLAAVLLPVCTALVSRYHRRLIRFYHQRFLSWLRTRLTGISREERAFRYVLMNSTHGKAESVLSTLDEWCCKFECVTNTGPEKGQILSSVVQRLTPVSVLQLGTCCGYSAICITRLLIPGAKLYTLEQDPQTADVAEEMMLVAGLKHTQFQVITGSAPEAIPRFKPLLGVETFDFVFLSRGQGADHLRDLRLLENERLLCKGSVILANSVTHPGAAAFLHSVRSDPRYLTSFYPCSAPYEKDIPDGMEELAIL</sequence>
<evidence type="ECO:0000256" key="3">
    <source>
        <dbReference type="ARBA" id="ARBA00022679"/>
    </source>
</evidence>
<evidence type="ECO:0000313" key="10">
    <source>
        <dbReference type="Proteomes" id="UP000288216"/>
    </source>
</evidence>
<keyword evidence="3" id="KW-0808">Transferase</keyword>
<dbReference type="OMA" id="IFMVSSH"/>
<accession>A0A401PX64</accession>
<dbReference type="SUPFAM" id="SSF53335">
    <property type="entry name" value="S-adenosyl-L-methionine-dependent methyltransferases"/>
    <property type="match status" value="1"/>
</dbReference>
<dbReference type="AlphaFoldDB" id="A0A401PX64"/>
<evidence type="ECO:0000256" key="1">
    <source>
        <dbReference type="ARBA" id="ARBA00012880"/>
    </source>
</evidence>
<dbReference type="STRING" id="75743.A0A401PX64"/>
<evidence type="ECO:0000256" key="7">
    <source>
        <dbReference type="ARBA" id="ARBA00023453"/>
    </source>
</evidence>
<dbReference type="Pfam" id="PF01596">
    <property type="entry name" value="Methyltransf_3"/>
    <property type="match status" value="1"/>
</dbReference>
<dbReference type="PROSITE" id="PS51682">
    <property type="entry name" value="SAM_OMT_I"/>
    <property type="match status" value="1"/>
</dbReference>
<organism evidence="9 10">
    <name type="scientific">Scyliorhinus torazame</name>
    <name type="common">Cloudy catshark</name>
    <name type="synonym">Catulus torazame</name>
    <dbReference type="NCBI Taxonomy" id="75743"/>
    <lineage>
        <taxon>Eukaryota</taxon>
        <taxon>Metazoa</taxon>
        <taxon>Chordata</taxon>
        <taxon>Craniata</taxon>
        <taxon>Vertebrata</taxon>
        <taxon>Chondrichthyes</taxon>
        <taxon>Elasmobranchii</taxon>
        <taxon>Galeomorphii</taxon>
        <taxon>Galeoidea</taxon>
        <taxon>Carcharhiniformes</taxon>
        <taxon>Scyliorhinidae</taxon>
        <taxon>Scyliorhinus</taxon>
    </lineage>
</organism>
<dbReference type="Gene3D" id="3.40.50.150">
    <property type="entry name" value="Vaccinia Virus protein VP39"/>
    <property type="match status" value="1"/>
</dbReference>
<dbReference type="GO" id="GO:0032502">
    <property type="term" value="P:developmental process"/>
    <property type="evidence" value="ECO:0007669"/>
    <property type="project" value="TreeGrafter"/>
</dbReference>
<dbReference type="OrthoDB" id="186626at2759"/>
<proteinExistence type="inferred from homology"/>
<dbReference type="EMBL" id="BFAA01010317">
    <property type="protein sequence ID" value="GCB77744.1"/>
    <property type="molecule type" value="Genomic_DNA"/>
</dbReference>
<dbReference type="GO" id="GO:0042424">
    <property type="term" value="P:catecholamine catabolic process"/>
    <property type="evidence" value="ECO:0007669"/>
    <property type="project" value="TreeGrafter"/>
</dbReference>
<dbReference type="InterPro" id="IPR029063">
    <property type="entry name" value="SAM-dependent_MTases_sf"/>
</dbReference>
<keyword evidence="10" id="KW-1185">Reference proteome</keyword>
<keyword evidence="6" id="KW-0128">Catecholamine metabolism</keyword>
<evidence type="ECO:0000256" key="5">
    <source>
        <dbReference type="ARBA" id="ARBA00022867"/>
    </source>
</evidence>
<evidence type="ECO:0000256" key="8">
    <source>
        <dbReference type="SAM" id="SignalP"/>
    </source>
</evidence>
<protein>
    <recommendedName>
        <fullName evidence="1">catechol O-methyltransferase</fullName>
        <ecNumber evidence="1">2.1.1.6</ecNumber>
    </recommendedName>
</protein>